<reference evidence="1 2" key="2">
    <citation type="journal article" date="2022" name="Mol. Ecol. Resour.">
        <title>The genomes of chicory, endive, great burdock and yacon provide insights into Asteraceae paleo-polyploidization history and plant inulin production.</title>
        <authorList>
            <person name="Fan W."/>
            <person name="Wang S."/>
            <person name="Wang H."/>
            <person name="Wang A."/>
            <person name="Jiang F."/>
            <person name="Liu H."/>
            <person name="Zhao H."/>
            <person name="Xu D."/>
            <person name="Zhang Y."/>
        </authorList>
    </citation>
    <scope>NUCLEOTIDE SEQUENCE [LARGE SCALE GENOMIC DNA]</scope>
    <source>
        <strain evidence="2">cv. Punajuju</strain>
        <tissue evidence="1">Leaves</tissue>
    </source>
</reference>
<reference evidence="2" key="1">
    <citation type="journal article" date="2022" name="Mol. Ecol. Resour.">
        <title>The genomes of chicory, endive, great burdock and yacon provide insights into Asteraceae palaeo-polyploidization history and plant inulin production.</title>
        <authorList>
            <person name="Fan W."/>
            <person name="Wang S."/>
            <person name="Wang H."/>
            <person name="Wang A."/>
            <person name="Jiang F."/>
            <person name="Liu H."/>
            <person name="Zhao H."/>
            <person name="Xu D."/>
            <person name="Zhang Y."/>
        </authorList>
    </citation>
    <scope>NUCLEOTIDE SEQUENCE [LARGE SCALE GENOMIC DNA]</scope>
    <source>
        <strain evidence="2">cv. Punajuju</strain>
    </source>
</reference>
<proteinExistence type="predicted"/>
<accession>A0ACB9BJS6</accession>
<protein>
    <submittedName>
        <fullName evidence="1">Uncharacterized protein</fullName>
    </submittedName>
</protein>
<gene>
    <name evidence="1" type="ORF">L2E82_33273</name>
</gene>
<dbReference type="EMBL" id="CM042014">
    <property type="protein sequence ID" value="KAI3722242.1"/>
    <property type="molecule type" value="Genomic_DNA"/>
</dbReference>
<evidence type="ECO:0000313" key="1">
    <source>
        <dbReference type="EMBL" id="KAI3722242.1"/>
    </source>
</evidence>
<dbReference type="Proteomes" id="UP001055811">
    <property type="component" value="Linkage Group LG06"/>
</dbReference>
<sequence>MLVGGQQVKIGDCKIWLILLLQVVKQEKWYPFPFFVSFFILYDLVCLNLWLLCLGSSSTHLLYFNCSTFGLILASFCDNNWKEVPHGAFHV</sequence>
<name>A0ACB9BJS6_CICIN</name>
<organism evidence="1 2">
    <name type="scientific">Cichorium intybus</name>
    <name type="common">Chicory</name>
    <dbReference type="NCBI Taxonomy" id="13427"/>
    <lineage>
        <taxon>Eukaryota</taxon>
        <taxon>Viridiplantae</taxon>
        <taxon>Streptophyta</taxon>
        <taxon>Embryophyta</taxon>
        <taxon>Tracheophyta</taxon>
        <taxon>Spermatophyta</taxon>
        <taxon>Magnoliopsida</taxon>
        <taxon>eudicotyledons</taxon>
        <taxon>Gunneridae</taxon>
        <taxon>Pentapetalae</taxon>
        <taxon>asterids</taxon>
        <taxon>campanulids</taxon>
        <taxon>Asterales</taxon>
        <taxon>Asteraceae</taxon>
        <taxon>Cichorioideae</taxon>
        <taxon>Cichorieae</taxon>
        <taxon>Cichoriinae</taxon>
        <taxon>Cichorium</taxon>
    </lineage>
</organism>
<keyword evidence="2" id="KW-1185">Reference proteome</keyword>
<evidence type="ECO:0000313" key="2">
    <source>
        <dbReference type="Proteomes" id="UP001055811"/>
    </source>
</evidence>
<comment type="caution">
    <text evidence="1">The sequence shown here is derived from an EMBL/GenBank/DDBJ whole genome shotgun (WGS) entry which is preliminary data.</text>
</comment>